<dbReference type="EMBL" id="JAFKMR010000028">
    <property type="protein sequence ID" value="MBN8745302.1"/>
    <property type="molecule type" value="Genomic_DNA"/>
</dbReference>
<dbReference type="AlphaFoldDB" id="A0A8I1MYI0"/>
<keyword evidence="4" id="KW-0812">Transmembrane</keyword>
<name>A0A8I1MYI0_THIA3</name>
<dbReference type="RefSeq" id="WP_276731950.1">
    <property type="nucleotide sequence ID" value="NZ_JAFKMR010000028.1"/>
</dbReference>
<dbReference type="Proteomes" id="UP000664800">
    <property type="component" value="Unassembled WGS sequence"/>
</dbReference>
<dbReference type="PANTHER" id="PTHR45138">
    <property type="entry name" value="REGULATORY COMPONENTS OF SENSORY TRANSDUCTION SYSTEM"/>
    <property type="match status" value="1"/>
</dbReference>
<protein>
    <recommendedName>
        <fullName evidence="1">diguanylate cyclase</fullName>
        <ecNumber evidence="1">2.7.7.65</ecNumber>
    </recommendedName>
</protein>
<comment type="caution">
    <text evidence="6">The sequence shown here is derived from an EMBL/GenBank/DDBJ whole genome shotgun (WGS) entry which is preliminary data.</text>
</comment>
<dbReference type="SMART" id="SM00267">
    <property type="entry name" value="GGDEF"/>
    <property type="match status" value="1"/>
</dbReference>
<feature type="transmembrane region" description="Helical" evidence="4">
    <location>
        <begin position="158"/>
        <end position="177"/>
    </location>
</feature>
<dbReference type="Pfam" id="PF00990">
    <property type="entry name" value="GGDEF"/>
    <property type="match status" value="1"/>
</dbReference>
<keyword evidence="4" id="KW-1133">Transmembrane helix</keyword>
<dbReference type="InterPro" id="IPR035965">
    <property type="entry name" value="PAS-like_dom_sf"/>
</dbReference>
<evidence type="ECO:0000256" key="3">
    <source>
        <dbReference type="SAM" id="Coils"/>
    </source>
</evidence>
<dbReference type="InterPro" id="IPR000160">
    <property type="entry name" value="GGDEF_dom"/>
</dbReference>
<dbReference type="SUPFAM" id="SSF55073">
    <property type="entry name" value="Nucleotide cyclase"/>
    <property type="match status" value="1"/>
</dbReference>
<dbReference type="InterPro" id="IPR050469">
    <property type="entry name" value="Diguanylate_Cyclase"/>
</dbReference>
<feature type="domain" description="GGDEF" evidence="5">
    <location>
        <begin position="390"/>
        <end position="523"/>
    </location>
</feature>
<comment type="catalytic activity">
    <reaction evidence="2">
        <text>2 GTP = 3',3'-c-di-GMP + 2 diphosphate</text>
        <dbReference type="Rhea" id="RHEA:24898"/>
        <dbReference type="ChEBI" id="CHEBI:33019"/>
        <dbReference type="ChEBI" id="CHEBI:37565"/>
        <dbReference type="ChEBI" id="CHEBI:58805"/>
        <dbReference type="EC" id="2.7.7.65"/>
    </reaction>
</comment>
<dbReference type="EC" id="2.7.7.65" evidence="1"/>
<keyword evidence="4" id="KW-0472">Membrane</keyword>
<feature type="transmembrane region" description="Helical" evidence="4">
    <location>
        <begin position="107"/>
        <end position="129"/>
    </location>
</feature>
<evidence type="ECO:0000313" key="7">
    <source>
        <dbReference type="Proteomes" id="UP000664800"/>
    </source>
</evidence>
<feature type="transmembrane region" description="Helical" evidence="4">
    <location>
        <begin position="183"/>
        <end position="203"/>
    </location>
</feature>
<feature type="transmembrane region" description="Helical" evidence="4">
    <location>
        <begin position="75"/>
        <end position="95"/>
    </location>
</feature>
<dbReference type="InterPro" id="IPR043128">
    <property type="entry name" value="Rev_trsase/Diguanyl_cyclase"/>
</dbReference>
<accession>A0A8I1MYI0</accession>
<evidence type="ECO:0000256" key="2">
    <source>
        <dbReference type="ARBA" id="ARBA00034247"/>
    </source>
</evidence>
<dbReference type="CDD" id="cd01949">
    <property type="entry name" value="GGDEF"/>
    <property type="match status" value="1"/>
</dbReference>
<dbReference type="PANTHER" id="PTHR45138:SF9">
    <property type="entry name" value="DIGUANYLATE CYCLASE DGCM-RELATED"/>
    <property type="match status" value="1"/>
</dbReference>
<dbReference type="GO" id="GO:0052621">
    <property type="term" value="F:diguanylate cyclase activity"/>
    <property type="evidence" value="ECO:0007669"/>
    <property type="project" value="UniProtKB-EC"/>
</dbReference>
<gene>
    <name evidence="6" type="ORF">J0I24_13510</name>
</gene>
<dbReference type="InterPro" id="IPR029787">
    <property type="entry name" value="Nucleotide_cyclase"/>
</dbReference>
<dbReference type="SUPFAM" id="SSF55785">
    <property type="entry name" value="PYP-like sensor domain (PAS domain)"/>
    <property type="match status" value="1"/>
</dbReference>
<sequence length="523" mass="58050">MSDSLHAVAPPGEADPSWHIGRDGLFSDRQQDEIFIRAEWGVIGHRVRQIGLYGALAFLSATFTDLSVLGPTAVYWSLLVARFGVLAWGLWLARVGRAKEVPDVRRVATALLGFELSIMVLFLLVVLAYGGSADYHSITALALIFAGYAYVPVMRREAMWVGGVFTVLFALVVWTSLHFDAKYVNIALVLFGFANVAGWQIAVSLSRGMRLAWLDRRRLEQQAQAAQQARQRAEQSEENLEHLFDASPMPLVLVRVADSRVLRYNAAAKVLFDPHDLSHGDLFTTDFYENPAQRLQLLERLQAEGMVRQAEVRLKTVGGQGVDALLSMRPLRFAGEDCIVTGMVEISAQKHLEQQLRALAHTDPLTGLQNRRGFFAMVEHALRTRPAGQPGPCIMLIDLDHFKQINDRYGHPVGDEILVEFAQVVLSLLREGDVFARMGGEEFCILLAHMRASQALEVAERVREFVAAHPFQTSAGVVRLSLSLGIAGCDAPVQSIDRVLSMADQAMYRAKQGGRNRTELYCD</sequence>
<organism evidence="6 7">
    <name type="scientific">Thiomonas arsenitoxydans (strain DSM 22701 / CIP 110005 / 3As)</name>
    <dbReference type="NCBI Taxonomy" id="426114"/>
    <lineage>
        <taxon>Bacteria</taxon>
        <taxon>Pseudomonadati</taxon>
        <taxon>Pseudomonadota</taxon>
        <taxon>Betaproteobacteria</taxon>
        <taxon>Burkholderiales</taxon>
        <taxon>Thiomonas</taxon>
    </lineage>
</organism>
<proteinExistence type="predicted"/>
<dbReference type="PROSITE" id="PS50887">
    <property type="entry name" value="GGDEF"/>
    <property type="match status" value="1"/>
</dbReference>
<feature type="coiled-coil region" evidence="3">
    <location>
        <begin position="216"/>
        <end position="246"/>
    </location>
</feature>
<dbReference type="Gene3D" id="3.30.70.270">
    <property type="match status" value="1"/>
</dbReference>
<dbReference type="FunFam" id="3.30.70.270:FF:000001">
    <property type="entry name" value="Diguanylate cyclase domain protein"/>
    <property type="match status" value="1"/>
</dbReference>
<reference evidence="6" key="1">
    <citation type="submission" date="2021-02" db="EMBL/GenBank/DDBJ databases">
        <title>Thiocyanate and organic carbon inputs drive convergent selection for specific autotrophic Afipia and Thiobacillus strains within complex microbiomes.</title>
        <authorList>
            <person name="Huddy R.J."/>
            <person name="Sachdeva R."/>
            <person name="Kadzinga F."/>
            <person name="Kantor R.S."/>
            <person name="Harrison S.T.L."/>
            <person name="Banfield J.F."/>
        </authorList>
    </citation>
    <scope>NUCLEOTIDE SEQUENCE</scope>
    <source>
        <strain evidence="6">SCN18_13_7_16_R3_B_64_19</strain>
    </source>
</reference>
<evidence type="ECO:0000256" key="4">
    <source>
        <dbReference type="SAM" id="Phobius"/>
    </source>
</evidence>
<dbReference type="NCBIfam" id="TIGR00254">
    <property type="entry name" value="GGDEF"/>
    <property type="match status" value="1"/>
</dbReference>
<keyword evidence="3" id="KW-0175">Coiled coil</keyword>
<dbReference type="Gene3D" id="3.30.450.20">
    <property type="entry name" value="PAS domain"/>
    <property type="match status" value="1"/>
</dbReference>
<evidence type="ECO:0000259" key="5">
    <source>
        <dbReference type="PROSITE" id="PS50887"/>
    </source>
</evidence>
<evidence type="ECO:0000256" key="1">
    <source>
        <dbReference type="ARBA" id="ARBA00012528"/>
    </source>
</evidence>
<evidence type="ECO:0000313" key="6">
    <source>
        <dbReference type="EMBL" id="MBN8745302.1"/>
    </source>
</evidence>